<feature type="transmembrane region" description="Helical" evidence="1">
    <location>
        <begin position="21"/>
        <end position="40"/>
    </location>
</feature>
<comment type="caution">
    <text evidence="2">The sequence shown here is derived from an EMBL/GenBank/DDBJ whole genome shotgun (WGS) entry which is preliminary data.</text>
</comment>
<feature type="transmembrane region" description="Helical" evidence="1">
    <location>
        <begin position="127"/>
        <end position="156"/>
    </location>
</feature>
<dbReference type="Proteomes" id="UP000480246">
    <property type="component" value="Unassembled WGS sequence"/>
</dbReference>
<protein>
    <submittedName>
        <fullName evidence="2">Permease</fullName>
    </submittedName>
</protein>
<keyword evidence="3" id="KW-1185">Reference proteome</keyword>
<evidence type="ECO:0000256" key="1">
    <source>
        <dbReference type="SAM" id="Phobius"/>
    </source>
</evidence>
<gene>
    <name evidence="2" type="ORF">F9U64_20890</name>
</gene>
<feature type="transmembrane region" description="Helical" evidence="1">
    <location>
        <begin position="89"/>
        <end position="107"/>
    </location>
</feature>
<reference evidence="2 3" key="1">
    <citation type="submission" date="2019-10" db="EMBL/GenBank/DDBJ databases">
        <title>Gracilibacillus sp. nov. isolated from rice seeds.</title>
        <authorList>
            <person name="He S."/>
        </authorList>
    </citation>
    <scope>NUCLEOTIDE SEQUENCE [LARGE SCALE GENOMIC DNA]</scope>
    <source>
        <strain evidence="2 3">TD8</strain>
    </source>
</reference>
<keyword evidence="1" id="KW-1133">Transmembrane helix</keyword>
<proteinExistence type="predicted"/>
<keyword evidence="1" id="KW-0472">Membrane</keyword>
<name>A0A7C8KRC2_9BACI</name>
<dbReference type="AlphaFoldDB" id="A0A7C8KRC2"/>
<evidence type="ECO:0000313" key="2">
    <source>
        <dbReference type="EMBL" id="KAB8126039.1"/>
    </source>
</evidence>
<feature type="transmembrane region" description="Helical" evidence="1">
    <location>
        <begin position="168"/>
        <end position="189"/>
    </location>
</feature>
<dbReference type="OrthoDB" id="327431at2"/>
<accession>A0A7C8KRC2</accession>
<keyword evidence="1" id="KW-0812">Transmembrane</keyword>
<sequence>MFAGHFGVAAAVKSKAPELPVWTLIVSSQLLDIVFLPLNLAGLETMEPIGEGGYANLMIYAFYSHSLVGALILSVLAGLLAARFWGKKSGTIIGMVVFSHWILDLIVHRPDLAILPGNLGDLPLLGLGLWESASASIVAEFILIAIGAFLYFRYALNSSGPDNRAKGIAAGAIMTVFLLFSISFDAFSLL</sequence>
<feature type="transmembrane region" description="Helical" evidence="1">
    <location>
        <begin position="60"/>
        <end position="82"/>
    </location>
</feature>
<dbReference type="EMBL" id="WEID01000118">
    <property type="protein sequence ID" value="KAB8126039.1"/>
    <property type="molecule type" value="Genomic_DNA"/>
</dbReference>
<dbReference type="RefSeq" id="WP_153406814.1">
    <property type="nucleotide sequence ID" value="NZ_ML762453.1"/>
</dbReference>
<organism evidence="2 3">
    <name type="scientific">Gracilibacillus oryzae</name>
    <dbReference type="NCBI Taxonomy" id="1672701"/>
    <lineage>
        <taxon>Bacteria</taxon>
        <taxon>Bacillati</taxon>
        <taxon>Bacillota</taxon>
        <taxon>Bacilli</taxon>
        <taxon>Bacillales</taxon>
        <taxon>Bacillaceae</taxon>
        <taxon>Gracilibacillus</taxon>
    </lineage>
</organism>
<evidence type="ECO:0000313" key="3">
    <source>
        <dbReference type="Proteomes" id="UP000480246"/>
    </source>
</evidence>